<keyword evidence="4 6" id="KW-0862">Zinc</keyword>
<dbReference type="GO" id="GO:0006508">
    <property type="term" value="P:proteolysis"/>
    <property type="evidence" value="ECO:0007669"/>
    <property type="project" value="UniProtKB-KW"/>
</dbReference>
<keyword evidence="1 6" id="KW-0645">Protease</keyword>
<dbReference type="InterPro" id="IPR013647">
    <property type="entry name" value="OligopepF_N_dom"/>
</dbReference>
<evidence type="ECO:0000256" key="1">
    <source>
        <dbReference type="ARBA" id="ARBA00022670"/>
    </source>
</evidence>
<evidence type="ECO:0000259" key="8">
    <source>
        <dbReference type="Pfam" id="PF08439"/>
    </source>
</evidence>
<name>A0A9D1G170_9FIRM</name>
<evidence type="ECO:0000313" key="9">
    <source>
        <dbReference type="EMBL" id="HIS93107.1"/>
    </source>
</evidence>
<evidence type="ECO:0000259" key="7">
    <source>
        <dbReference type="Pfam" id="PF01432"/>
    </source>
</evidence>
<dbReference type="CDD" id="cd09607">
    <property type="entry name" value="M3B_PepF"/>
    <property type="match status" value="1"/>
</dbReference>
<sequence length="584" mass="65316">MHWDLSKLYGGFDDPKLAADFAQAQALNRELAALLQEKPEDVGALLAQAVRTEQKLSEKIALVGEFTFLNLATNAKNEQALAWMDKLMRAQVEIQQTSSAFTRYVSRVQDLDALIAREPLLKEHEYMLKTMVKDAEHVMDPAIEGPVLKMQMTGGEAWSQLSDQLMATHMVEIEIDGEKQSLPLSTVRGMATSPDAAVRRRAYEAELASYPRIDLPMAACLNGIKGEALTMCEWQHYDSVLDTALDAAKIDRQTLDAMLTAMRESLPAFRCYFRAKARHLGHEGGLPFYDLFAPIGAAGKTYTLEEARQLLVQVFGQFSEKMSQFIDRAFEEHWIDAFPYEGKQGGAFCAGVHPLGISYVLANFEGSLDSVSTLAHELGHAYHGDCVKHLSILNANYPMTLAETASIFNETMLVAKLQEGANSQERLMLLDQQIGNAAQVVVDILSRFLFESEVIERRKDHTMLPDELKAIMLDAQKQTYGDGLDENVLHPYMWACKTHYYSAGLHFYNFPYAFGLLFGLGVYERYLEKGEAFLPEYDALLAATGLGDVKDVAARVGIDVTDVNFWRKSLSVVEKMIDEMEKLA</sequence>
<dbReference type="AlphaFoldDB" id="A0A9D1G170"/>
<dbReference type="EMBL" id="DVJN01000177">
    <property type="protein sequence ID" value="HIS93107.1"/>
    <property type="molecule type" value="Genomic_DNA"/>
</dbReference>
<dbReference type="NCBIfam" id="TIGR02290">
    <property type="entry name" value="M3_fam_3"/>
    <property type="match status" value="1"/>
</dbReference>
<dbReference type="Gene3D" id="1.20.140.70">
    <property type="entry name" value="Oligopeptidase f, N-terminal domain"/>
    <property type="match status" value="1"/>
</dbReference>
<comment type="similarity">
    <text evidence="6">Belongs to the peptidase M3 family.</text>
</comment>
<evidence type="ECO:0000256" key="4">
    <source>
        <dbReference type="ARBA" id="ARBA00022833"/>
    </source>
</evidence>
<dbReference type="Gene3D" id="1.10.1370.20">
    <property type="entry name" value="Oligoendopeptidase f, C-terminal domain"/>
    <property type="match status" value="1"/>
</dbReference>
<proteinExistence type="inferred from homology"/>
<protein>
    <submittedName>
        <fullName evidence="9">M3 family oligoendopeptidase</fullName>
    </submittedName>
</protein>
<dbReference type="GO" id="GO:0004222">
    <property type="term" value="F:metalloendopeptidase activity"/>
    <property type="evidence" value="ECO:0007669"/>
    <property type="project" value="InterPro"/>
</dbReference>
<accession>A0A9D1G170</accession>
<comment type="cofactor">
    <cofactor evidence="6">
        <name>Zn(2+)</name>
        <dbReference type="ChEBI" id="CHEBI:29105"/>
    </cofactor>
    <text evidence="6">Binds 1 zinc ion.</text>
</comment>
<gene>
    <name evidence="9" type="ORF">IAA84_08855</name>
</gene>
<reference evidence="9" key="1">
    <citation type="submission" date="2020-10" db="EMBL/GenBank/DDBJ databases">
        <authorList>
            <person name="Gilroy R."/>
        </authorList>
    </citation>
    <scope>NUCLEOTIDE SEQUENCE</scope>
    <source>
        <strain evidence="9">13766</strain>
    </source>
</reference>
<reference evidence="9" key="2">
    <citation type="journal article" date="2021" name="PeerJ">
        <title>Extensive microbial diversity within the chicken gut microbiome revealed by metagenomics and culture.</title>
        <authorList>
            <person name="Gilroy R."/>
            <person name="Ravi A."/>
            <person name="Getino M."/>
            <person name="Pursley I."/>
            <person name="Horton D.L."/>
            <person name="Alikhan N.F."/>
            <person name="Baker D."/>
            <person name="Gharbi K."/>
            <person name="Hall N."/>
            <person name="Watson M."/>
            <person name="Adriaenssens E.M."/>
            <person name="Foster-Nyarko E."/>
            <person name="Jarju S."/>
            <person name="Secka A."/>
            <person name="Antonio M."/>
            <person name="Oren A."/>
            <person name="Chaudhuri R.R."/>
            <person name="La Ragione R."/>
            <person name="Hildebrand F."/>
            <person name="Pallen M.J."/>
        </authorList>
    </citation>
    <scope>NUCLEOTIDE SEQUENCE</scope>
    <source>
        <strain evidence="9">13766</strain>
    </source>
</reference>
<evidence type="ECO:0000313" key="10">
    <source>
        <dbReference type="Proteomes" id="UP000824140"/>
    </source>
</evidence>
<organism evidence="9 10">
    <name type="scientific">Candidatus Alectryocaccomicrobium excrementavium</name>
    <dbReference type="NCBI Taxonomy" id="2840668"/>
    <lineage>
        <taxon>Bacteria</taxon>
        <taxon>Bacillati</taxon>
        <taxon>Bacillota</taxon>
        <taxon>Clostridia</taxon>
        <taxon>Candidatus Alectryocaccomicrobium</taxon>
    </lineage>
</organism>
<keyword evidence="5 6" id="KW-0482">Metalloprotease</keyword>
<evidence type="ECO:0000256" key="5">
    <source>
        <dbReference type="ARBA" id="ARBA00023049"/>
    </source>
</evidence>
<dbReference type="Pfam" id="PF01432">
    <property type="entry name" value="Peptidase_M3"/>
    <property type="match status" value="1"/>
</dbReference>
<dbReference type="InterPro" id="IPR034006">
    <property type="entry name" value="M3B_PepF_2"/>
</dbReference>
<dbReference type="InterPro" id="IPR011977">
    <property type="entry name" value="Pept_M3B_clade3"/>
</dbReference>
<comment type="caution">
    <text evidence="9">The sequence shown here is derived from an EMBL/GenBank/DDBJ whole genome shotgun (WGS) entry which is preliminary data.</text>
</comment>
<keyword evidence="2 6" id="KW-0479">Metal-binding</keyword>
<dbReference type="Pfam" id="PF08439">
    <property type="entry name" value="Peptidase_M3_N"/>
    <property type="match status" value="1"/>
</dbReference>
<feature type="domain" description="Oligopeptidase F N-terminal" evidence="8">
    <location>
        <begin position="110"/>
        <end position="167"/>
    </location>
</feature>
<feature type="domain" description="Peptidase M3A/M3B catalytic" evidence="7">
    <location>
        <begin position="190"/>
        <end position="570"/>
    </location>
</feature>
<dbReference type="InterPro" id="IPR001567">
    <property type="entry name" value="Pept_M3A_M3B_dom"/>
</dbReference>
<dbReference type="SUPFAM" id="SSF55486">
    <property type="entry name" value="Metalloproteases ('zincins'), catalytic domain"/>
    <property type="match status" value="1"/>
</dbReference>
<evidence type="ECO:0000256" key="6">
    <source>
        <dbReference type="RuleBase" id="RU003435"/>
    </source>
</evidence>
<dbReference type="InterPro" id="IPR042088">
    <property type="entry name" value="OligoPept_F_C"/>
</dbReference>
<evidence type="ECO:0000256" key="2">
    <source>
        <dbReference type="ARBA" id="ARBA00022723"/>
    </source>
</evidence>
<dbReference type="GO" id="GO:0046872">
    <property type="term" value="F:metal ion binding"/>
    <property type="evidence" value="ECO:0007669"/>
    <property type="project" value="UniProtKB-UniRule"/>
</dbReference>
<keyword evidence="3 6" id="KW-0378">Hydrolase</keyword>
<dbReference type="Proteomes" id="UP000824140">
    <property type="component" value="Unassembled WGS sequence"/>
</dbReference>
<evidence type="ECO:0000256" key="3">
    <source>
        <dbReference type="ARBA" id="ARBA00022801"/>
    </source>
</evidence>